<dbReference type="CDD" id="cd05006">
    <property type="entry name" value="SIS_GmhA"/>
    <property type="match status" value="1"/>
</dbReference>
<accession>A0A399EME3</accession>
<dbReference type="Pfam" id="PF13580">
    <property type="entry name" value="SIS_2"/>
    <property type="match status" value="1"/>
</dbReference>
<protein>
    <recommendedName>
        <fullName evidence="9">Phosphoheptose isomerase</fullName>
        <ecNumber evidence="9">5.3.1.28</ecNumber>
    </recommendedName>
    <alternativeName>
        <fullName evidence="9">Sedoheptulose 7-phosphate isomerase</fullName>
    </alternativeName>
</protein>
<feature type="binding site" evidence="9">
    <location>
        <begin position="91"/>
        <end position="92"/>
    </location>
    <ligand>
        <name>substrate</name>
    </ligand>
</feature>
<evidence type="ECO:0000256" key="4">
    <source>
        <dbReference type="ARBA" id="ARBA00022490"/>
    </source>
</evidence>
<organism evidence="11 12">
    <name type="scientific">Calidithermus terrae</name>
    <dbReference type="NCBI Taxonomy" id="1408545"/>
    <lineage>
        <taxon>Bacteria</taxon>
        <taxon>Thermotogati</taxon>
        <taxon>Deinococcota</taxon>
        <taxon>Deinococci</taxon>
        <taxon>Thermales</taxon>
        <taxon>Thermaceae</taxon>
        <taxon>Calidithermus</taxon>
    </lineage>
</organism>
<dbReference type="InterPro" id="IPR035461">
    <property type="entry name" value="GmhA/DiaA"/>
</dbReference>
<feature type="domain" description="SIS" evidence="10">
    <location>
        <begin position="34"/>
        <end position="190"/>
    </location>
</feature>
<keyword evidence="6 9" id="KW-0862">Zinc</keyword>
<evidence type="ECO:0000313" key="11">
    <source>
        <dbReference type="EMBL" id="RIH85128.1"/>
    </source>
</evidence>
<dbReference type="OrthoDB" id="9781311at2"/>
<feature type="binding site" evidence="9">
    <location>
        <position position="122"/>
    </location>
    <ligand>
        <name>substrate</name>
    </ligand>
</feature>
<dbReference type="GO" id="GO:2001061">
    <property type="term" value="P:D-glycero-D-manno-heptose 7-phosphate biosynthetic process"/>
    <property type="evidence" value="ECO:0007669"/>
    <property type="project" value="UniProtKB-UniPathway"/>
</dbReference>
<evidence type="ECO:0000256" key="5">
    <source>
        <dbReference type="ARBA" id="ARBA00022723"/>
    </source>
</evidence>
<keyword evidence="8 9" id="KW-0119">Carbohydrate metabolism</keyword>
<dbReference type="Gene3D" id="3.40.50.10490">
    <property type="entry name" value="Glucose-6-phosphate isomerase like protein, domain 1"/>
    <property type="match status" value="1"/>
</dbReference>
<name>A0A399EME3_9DEIN</name>
<evidence type="ECO:0000256" key="6">
    <source>
        <dbReference type="ARBA" id="ARBA00022833"/>
    </source>
</evidence>
<feature type="binding site" evidence="9">
    <location>
        <begin position="49"/>
        <end position="51"/>
    </location>
    <ligand>
        <name>substrate</name>
    </ligand>
</feature>
<feature type="binding site" evidence="9">
    <location>
        <position position="58"/>
    </location>
    <ligand>
        <name>Zn(2+)</name>
        <dbReference type="ChEBI" id="CHEBI:29105"/>
    </ligand>
</feature>
<dbReference type="GO" id="GO:0005737">
    <property type="term" value="C:cytoplasm"/>
    <property type="evidence" value="ECO:0007669"/>
    <property type="project" value="UniProtKB-SubCell"/>
</dbReference>
<dbReference type="InterPro" id="IPR046348">
    <property type="entry name" value="SIS_dom_sf"/>
</dbReference>
<gene>
    <name evidence="11" type="primary">gmhA1</name>
    <name evidence="9" type="synonym">gmhA</name>
    <name evidence="11" type="ORF">Mterra_01783</name>
</gene>
<comment type="cofactor">
    <cofactor evidence="9">
        <name>Zn(2+)</name>
        <dbReference type="ChEBI" id="CHEBI:29105"/>
    </cofactor>
    <text evidence="9">Binds 1 zinc ion per subunit.</text>
</comment>
<evidence type="ECO:0000256" key="7">
    <source>
        <dbReference type="ARBA" id="ARBA00023235"/>
    </source>
</evidence>
<dbReference type="GO" id="GO:0008968">
    <property type="term" value="F:D-sedoheptulose 7-phosphate isomerase activity"/>
    <property type="evidence" value="ECO:0007669"/>
    <property type="project" value="UniProtKB-UniRule"/>
</dbReference>
<evidence type="ECO:0000256" key="8">
    <source>
        <dbReference type="ARBA" id="ARBA00023277"/>
    </source>
</evidence>
<evidence type="ECO:0000256" key="1">
    <source>
        <dbReference type="ARBA" id="ARBA00000348"/>
    </source>
</evidence>
<dbReference type="GO" id="GO:0097367">
    <property type="term" value="F:carbohydrate derivative binding"/>
    <property type="evidence" value="ECO:0007669"/>
    <property type="project" value="InterPro"/>
</dbReference>
<dbReference type="InterPro" id="IPR001347">
    <property type="entry name" value="SIS_dom"/>
</dbReference>
<keyword evidence="7 9" id="KW-0413">Isomerase</keyword>
<evidence type="ECO:0000256" key="3">
    <source>
        <dbReference type="ARBA" id="ARBA00009894"/>
    </source>
</evidence>
<keyword evidence="5 9" id="KW-0479">Metal-binding</keyword>
<dbReference type="InterPro" id="IPR004515">
    <property type="entry name" value="Phosphoheptose_Isoase"/>
</dbReference>
<feature type="binding site" evidence="9">
    <location>
        <begin position="117"/>
        <end position="119"/>
    </location>
    <ligand>
        <name>substrate</name>
    </ligand>
</feature>
<comment type="pathway">
    <text evidence="9">Carbohydrate biosynthesis; D-glycero-D-manno-heptose 7-phosphate biosynthesis; D-glycero-alpha-D-manno-heptose 7-phosphate and D-glycero-beta-D-manno-heptose 7-phosphate from sedoheptulose 7-phosphate: step 1/1.</text>
</comment>
<dbReference type="HAMAP" id="MF_00067">
    <property type="entry name" value="GmhA"/>
    <property type="match status" value="1"/>
</dbReference>
<evidence type="ECO:0000256" key="2">
    <source>
        <dbReference type="ARBA" id="ARBA00004496"/>
    </source>
</evidence>
<comment type="miscellaneous">
    <text evidence="9">The reaction produces a racemic mixture of D-glycero-alpha-D-manno-heptose 7-phosphate and D-glycero-beta-D-manno-heptose 7-phosphate.</text>
</comment>
<feature type="binding site" evidence="9">
    <location>
        <position position="169"/>
    </location>
    <ligand>
        <name>substrate</name>
    </ligand>
</feature>
<feature type="binding site" evidence="9">
    <location>
        <position position="62"/>
    </location>
    <ligand>
        <name>substrate</name>
    </ligand>
</feature>
<evidence type="ECO:0000259" key="10">
    <source>
        <dbReference type="PROSITE" id="PS51464"/>
    </source>
</evidence>
<evidence type="ECO:0000256" key="9">
    <source>
        <dbReference type="HAMAP-Rule" id="MF_00067"/>
    </source>
</evidence>
<sequence>MSQAIFEAYWDEHRRVLEHLPALFPELGRVVQACVRALEQGGKLMVCGNGGSAADAQHFAAELSGRYRRERRPLAALALTTDSSALTCIGNDYAFEQVFARQLEALARPGDVLFGISTSGRSKNVRAALEAAARLGVVRVGLTGGHAAAMRPLTDFCLAVPSASTARVQEMHVLLIHMICEALDGWALGE</sequence>
<dbReference type="UniPathway" id="UPA00041">
    <property type="reaction ID" value="UER00436"/>
</dbReference>
<dbReference type="InterPro" id="IPR050099">
    <property type="entry name" value="SIS_GmhA/DiaA_subfam"/>
</dbReference>
<dbReference type="PANTHER" id="PTHR30390">
    <property type="entry name" value="SEDOHEPTULOSE 7-PHOSPHATE ISOMERASE / DNAA INITIATOR-ASSOCIATING FACTOR FOR REPLICATION INITIATION"/>
    <property type="match status" value="1"/>
</dbReference>
<feature type="binding site" evidence="9">
    <location>
        <position position="169"/>
    </location>
    <ligand>
        <name>Zn(2+)</name>
        <dbReference type="ChEBI" id="CHEBI:29105"/>
    </ligand>
</feature>
<feature type="binding site" evidence="9">
    <location>
        <position position="177"/>
    </location>
    <ligand>
        <name>Zn(2+)</name>
        <dbReference type="ChEBI" id="CHEBI:29105"/>
    </ligand>
</feature>
<comment type="subcellular location">
    <subcellularLocation>
        <location evidence="2 9">Cytoplasm</location>
    </subcellularLocation>
</comment>
<comment type="catalytic activity">
    <reaction evidence="1 9">
        <text>2 D-sedoheptulose 7-phosphate = D-glycero-alpha-D-manno-heptose 7-phosphate + D-glycero-beta-D-manno-heptose 7-phosphate</text>
        <dbReference type="Rhea" id="RHEA:27489"/>
        <dbReference type="ChEBI" id="CHEBI:57483"/>
        <dbReference type="ChEBI" id="CHEBI:60203"/>
        <dbReference type="ChEBI" id="CHEBI:60204"/>
        <dbReference type="EC" id="5.3.1.28"/>
    </reaction>
</comment>
<reference evidence="11 12" key="1">
    <citation type="submission" date="2018-08" db="EMBL/GenBank/DDBJ databases">
        <title>Meiothermus terrae DSM 26712 genome sequencing project.</title>
        <authorList>
            <person name="Da Costa M.S."/>
            <person name="Albuquerque L."/>
            <person name="Raposo P."/>
            <person name="Froufe H.J.C."/>
            <person name="Barroso C.S."/>
            <person name="Egas C."/>
        </authorList>
    </citation>
    <scope>NUCLEOTIDE SEQUENCE [LARGE SCALE GENOMIC DNA]</scope>
    <source>
        <strain evidence="11 12">DSM 26712</strain>
    </source>
</reference>
<comment type="caution">
    <text evidence="11">The sequence shown here is derived from an EMBL/GenBank/DDBJ whole genome shotgun (WGS) entry which is preliminary data.</text>
</comment>
<comment type="function">
    <text evidence="9">Catalyzes the isomerization of sedoheptulose 7-phosphate in D-glycero-D-manno-heptose 7-phosphate.</text>
</comment>
<dbReference type="EMBL" id="QXDL01000063">
    <property type="protein sequence ID" value="RIH85128.1"/>
    <property type="molecule type" value="Genomic_DNA"/>
</dbReference>
<dbReference type="PANTHER" id="PTHR30390:SF6">
    <property type="entry name" value="DNAA INITIATOR-ASSOCIATING PROTEIN DIAA"/>
    <property type="match status" value="1"/>
</dbReference>
<proteinExistence type="inferred from homology"/>
<evidence type="ECO:0000313" key="12">
    <source>
        <dbReference type="Proteomes" id="UP000265715"/>
    </source>
</evidence>
<dbReference type="GO" id="GO:0008270">
    <property type="term" value="F:zinc ion binding"/>
    <property type="evidence" value="ECO:0007669"/>
    <property type="project" value="UniProtKB-UniRule"/>
</dbReference>
<dbReference type="GO" id="GO:0005975">
    <property type="term" value="P:carbohydrate metabolic process"/>
    <property type="evidence" value="ECO:0007669"/>
    <property type="project" value="UniProtKB-UniRule"/>
</dbReference>
<dbReference type="AlphaFoldDB" id="A0A399EME3"/>
<keyword evidence="4 9" id="KW-0963">Cytoplasm</keyword>
<keyword evidence="12" id="KW-1185">Reference proteome</keyword>
<comment type="similarity">
    <text evidence="3 9">Belongs to the SIS family. GmhA subfamily.</text>
</comment>
<dbReference type="RefSeq" id="WP_119314901.1">
    <property type="nucleotide sequence ID" value="NZ_QXDL01000063.1"/>
</dbReference>
<dbReference type="Proteomes" id="UP000265715">
    <property type="component" value="Unassembled WGS sequence"/>
</dbReference>
<feature type="binding site" evidence="9">
    <location>
        <position position="62"/>
    </location>
    <ligand>
        <name>Zn(2+)</name>
        <dbReference type="ChEBI" id="CHEBI:29105"/>
    </ligand>
</feature>
<dbReference type="EC" id="5.3.1.28" evidence="9"/>
<dbReference type="SUPFAM" id="SSF53697">
    <property type="entry name" value="SIS domain"/>
    <property type="match status" value="1"/>
</dbReference>
<dbReference type="PROSITE" id="PS51464">
    <property type="entry name" value="SIS"/>
    <property type="match status" value="1"/>
</dbReference>